<sequence length="119" mass="13944">MFQLRVRYFFDICLCCLKIQKSNMEGVIVSTSDNRIKSRLRSSSSRNLKSRPILNRNNSIINKINRNCLTRSRSFREKHVNNININKLVNDNEVHKGFNFLINGNATIESEYVYGPFTR</sequence>
<gene>
    <name evidence="1" type="ORF">HHI36_013766</name>
</gene>
<reference evidence="1 2" key="1">
    <citation type="journal article" date="2021" name="BMC Biol.">
        <title>Horizontally acquired antibacterial genes associated with adaptive radiation of ladybird beetles.</title>
        <authorList>
            <person name="Li H.S."/>
            <person name="Tang X.F."/>
            <person name="Huang Y.H."/>
            <person name="Xu Z.Y."/>
            <person name="Chen M.L."/>
            <person name="Du X.Y."/>
            <person name="Qiu B.Y."/>
            <person name="Chen P.T."/>
            <person name="Zhang W."/>
            <person name="Slipinski A."/>
            <person name="Escalona H.E."/>
            <person name="Waterhouse R.M."/>
            <person name="Zwick A."/>
            <person name="Pang H."/>
        </authorList>
    </citation>
    <scope>NUCLEOTIDE SEQUENCE [LARGE SCALE GENOMIC DNA]</scope>
    <source>
        <strain evidence="1">SYSU2018</strain>
    </source>
</reference>
<accession>A0ABD2NI92</accession>
<dbReference type="Proteomes" id="UP001516400">
    <property type="component" value="Unassembled WGS sequence"/>
</dbReference>
<protein>
    <submittedName>
        <fullName evidence="1">Uncharacterized protein</fullName>
    </submittedName>
</protein>
<dbReference type="AlphaFoldDB" id="A0ABD2NI92"/>
<keyword evidence="2" id="KW-1185">Reference proteome</keyword>
<organism evidence="1 2">
    <name type="scientific">Cryptolaemus montrouzieri</name>
    <dbReference type="NCBI Taxonomy" id="559131"/>
    <lineage>
        <taxon>Eukaryota</taxon>
        <taxon>Metazoa</taxon>
        <taxon>Ecdysozoa</taxon>
        <taxon>Arthropoda</taxon>
        <taxon>Hexapoda</taxon>
        <taxon>Insecta</taxon>
        <taxon>Pterygota</taxon>
        <taxon>Neoptera</taxon>
        <taxon>Endopterygota</taxon>
        <taxon>Coleoptera</taxon>
        <taxon>Polyphaga</taxon>
        <taxon>Cucujiformia</taxon>
        <taxon>Coccinelloidea</taxon>
        <taxon>Coccinellidae</taxon>
        <taxon>Scymninae</taxon>
        <taxon>Scymnini</taxon>
        <taxon>Cryptolaemus</taxon>
    </lineage>
</organism>
<dbReference type="EMBL" id="JABFTP020000103">
    <property type="protein sequence ID" value="KAL3278445.1"/>
    <property type="molecule type" value="Genomic_DNA"/>
</dbReference>
<proteinExistence type="predicted"/>
<evidence type="ECO:0000313" key="2">
    <source>
        <dbReference type="Proteomes" id="UP001516400"/>
    </source>
</evidence>
<evidence type="ECO:0000313" key="1">
    <source>
        <dbReference type="EMBL" id="KAL3278445.1"/>
    </source>
</evidence>
<comment type="caution">
    <text evidence="1">The sequence shown here is derived from an EMBL/GenBank/DDBJ whole genome shotgun (WGS) entry which is preliminary data.</text>
</comment>
<name>A0ABD2NI92_9CUCU</name>